<dbReference type="AlphaFoldDB" id="A0A5B0QUH7"/>
<reference evidence="3 4" key="1">
    <citation type="submission" date="2019-05" db="EMBL/GenBank/DDBJ databases">
        <title>Emergence of the Ug99 lineage of the wheat stem rust pathogen through somatic hybridization.</title>
        <authorList>
            <person name="Li F."/>
            <person name="Upadhyaya N.M."/>
            <person name="Sperschneider J."/>
            <person name="Matny O."/>
            <person name="Nguyen-Phuc H."/>
            <person name="Mago R."/>
            <person name="Raley C."/>
            <person name="Miller M.E."/>
            <person name="Silverstein K.A.T."/>
            <person name="Henningsen E."/>
            <person name="Hirsch C.D."/>
            <person name="Visser B."/>
            <person name="Pretorius Z.A."/>
            <person name="Steffenson B.J."/>
            <person name="Schwessinger B."/>
            <person name="Dodds P.N."/>
            <person name="Figueroa M."/>
        </authorList>
    </citation>
    <scope>NUCLEOTIDE SEQUENCE [LARGE SCALE GENOMIC DNA]</scope>
    <source>
        <strain evidence="2">21-0</strain>
        <strain evidence="1 4">Ug99</strain>
    </source>
</reference>
<dbReference type="Proteomes" id="UP000324748">
    <property type="component" value="Unassembled WGS sequence"/>
</dbReference>
<keyword evidence="3" id="KW-1185">Reference proteome</keyword>
<dbReference type="EMBL" id="VSWC01000003">
    <property type="protein sequence ID" value="KAA1116374.1"/>
    <property type="molecule type" value="Genomic_DNA"/>
</dbReference>
<evidence type="ECO:0000313" key="3">
    <source>
        <dbReference type="Proteomes" id="UP000324748"/>
    </source>
</evidence>
<dbReference type="EMBL" id="VDEP01000474">
    <property type="protein sequence ID" value="KAA1073912.1"/>
    <property type="molecule type" value="Genomic_DNA"/>
</dbReference>
<evidence type="ECO:0000313" key="2">
    <source>
        <dbReference type="EMBL" id="KAA1116374.1"/>
    </source>
</evidence>
<accession>A0A5B0QUH7</accession>
<protein>
    <submittedName>
        <fullName evidence="2">Uncharacterized protein</fullName>
    </submittedName>
</protein>
<name>A0A5B0QUH7_PUCGR</name>
<evidence type="ECO:0000313" key="1">
    <source>
        <dbReference type="EMBL" id="KAA1073912.1"/>
    </source>
</evidence>
<sequence length="62" mass="7144">MPVTLSAINKSRRVLISNHTLRVSSTLDEDTSQTRYIDQPLDLVPRSVLWTRQTLQNGTKEY</sequence>
<evidence type="ECO:0000313" key="4">
    <source>
        <dbReference type="Proteomes" id="UP000325313"/>
    </source>
</evidence>
<gene>
    <name evidence="2" type="ORF">PGT21_011380</name>
    <name evidence="1" type="ORF">PGTUg99_022326</name>
</gene>
<organism evidence="2 3">
    <name type="scientific">Puccinia graminis f. sp. tritici</name>
    <dbReference type="NCBI Taxonomy" id="56615"/>
    <lineage>
        <taxon>Eukaryota</taxon>
        <taxon>Fungi</taxon>
        <taxon>Dikarya</taxon>
        <taxon>Basidiomycota</taxon>
        <taxon>Pucciniomycotina</taxon>
        <taxon>Pucciniomycetes</taxon>
        <taxon>Pucciniales</taxon>
        <taxon>Pucciniaceae</taxon>
        <taxon>Puccinia</taxon>
    </lineage>
</organism>
<proteinExistence type="predicted"/>
<comment type="caution">
    <text evidence="2">The sequence shown here is derived from an EMBL/GenBank/DDBJ whole genome shotgun (WGS) entry which is preliminary data.</text>
</comment>
<dbReference type="Proteomes" id="UP000325313">
    <property type="component" value="Unassembled WGS sequence"/>
</dbReference>